<evidence type="ECO:0000256" key="2">
    <source>
        <dbReference type="ARBA" id="ARBA00001968"/>
    </source>
</evidence>
<dbReference type="GO" id="GO:0008685">
    <property type="term" value="F:2-C-methyl-D-erythritol 2,4-cyclodiphosphate synthase activity"/>
    <property type="evidence" value="ECO:0007669"/>
    <property type="project" value="UniProtKB-EC"/>
</dbReference>
<gene>
    <name evidence="12" type="primary">ispF</name>
    <name evidence="12" type="ORF">Ctma_0380</name>
</gene>
<dbReference type="PANTHER" id="PTHR43181:SF1">
    <property type="entry name" value="2-C-METHYL-D-ERYTHRITOL 2,4-CYCLODIPHOSPHATE SYNTHASE, CHLOROPLASTIC"/>
    <property type="match status" value="1"/>
</dbReference>
<comment type="catalytic activity">
    <reaction evidence="1 10">
        <text>4-CDP-2-C-methyl-D-erythritol 2-phosphate = 2-C-methyl-D-erythritol 2,4-cyclic diphosphate + CMP</text>
        <dbReference type="Rhea" id="RHEA:23864"/>
        <dbReference type="ChEBI" id="CHEBI:57919"/>
        <dbReference type="ChEBI" id="CHEBI:58483"/>
        <dbReference type="ChEBI" id="CHEBI:60377"/>
        <dbReference type="EC" id="4.6.1.12"/>
    </reaction>
</comment>
<organism evidence="12">
    <name type="scientific">Catillopecten margaritatus gill symbiont</name>
    <dbReference type="NCBI Taxonomy" id="3083288"/>
    <lineage>
        <taxon>Bacteria</taxon>
        <taxon>Pseudomonadati</taxon>
        <taxon>Pseudomonadota</taxon>
        <taxon>Gammaproteobacteria</taxon>
        <taxon>sulfur-oxidizing symbionts</taxon>
    </lineage>
</organism>
<feature type="domain" description="2-C-methyl-D-erythritol 2,4-cyclodiphosphate synthase" evidence="11">
    <location>
        <begin position="2"/>
        <end position="152"/>
    </location>
</feature>
<protein>
    <recommendedName>
        <fullName evidence="6 10">2-C-methyl-D-erythritol 2,4-cyclodiphosphate synthase</fullName>
        <ecNumber evidence="6 10">4.6.1.12</ecNumber>
    </recommendedName>
</protein>
<comment type="similarity">
    <text evidence="4 10">Belongs to the IspF family.</text>
</comment>
<comment type="pathway">
    <text evidence="3">Isoprenoid biosynthesis; isopentenyl diphosphate biosynthesis via DXP pathway; isopentenyl diphosphate from 1-deoxy-D-xylulose 5-phosphate: step 4/6.</text>
</comment>
<evidence type="ECO:0000256" key="5">
    <source>
        <dbReference type="ARBA" id="ARBA00011233"/>
    </source>
</evidence>
<comment type="cofactor">
    <cofactor evidence="2">
        <name>a divalent metal cation</name>
        <dbReference type="ChEBI" id="CHEBI:60240"/>
    </cofactor>
</comment>
<sequence length="155" mass="16239">MIKTGIGQDSHAFIDGKPLILGGVTFDHHQGLKGNSDADVILHSITNAISSVTGKNILGAKADKLCQQGVTDSAEYLKLALADLGAWTIEHIAISIECLVPKISPQIDALKSNIARLTNIETSDVGITATTGEGLTAFGRGEGIQVLTIITVSYE</sequence>
<dbReference type="GO" id="GO:0046872">
    <property type="term" value="F:metal ion binding"/>
    <property type="evidence" value="ECO:0007669"/>
    <property type="project" value="UniProtKB-KW"/>
</dbReference>
<evidence type="ECO:0000313" key="12">
    <source>
        <dbReference type="EMBL" id="WXT99676.1"/>
    </source>
</evidence>
<dbReference type="InterPro" id="IPR036571">
    <property type="entry name" value="MECDP_synthase_sf"/>
</dbReference>
<dbReference type="NCBIfam" id="TIGR00151">
    <property type="entry name" value="ispF"/>
    <property type="match status" value="1"/>
</dbReference>
<dbReference type="InterPro" id="IPR020555">
    <property type="entry name" value="MECDP_synthase_CS"/>
</dbReference>
<evidence type="ECO:0000256" key="8">
    <source>
        <dbReference type="ARBA" id="ARBA00023229"/>
    </source>
</evidence>
<dbReference type="PROSITE" id="PS01350">
    <property type="entry name" value="ISPF"/>
    <property type="match status" value="1"/>
</dbReference>
<evidence type="ECO:0000256" key="10">
    <source>
        <dbReference type="RuleBase" id="RU004395"/>
    </source>
</evidence>
<dbReference type="Pfam" id="PF02542">
    <property type="entry name" value="YgbB"/>
    <property type="match status" value="1"/>
</dbReference>
<dbReference type="Gene3D" id="3.30.1330.50">
    <property type="entry name" value="2-C-methyl-D-erythritol 2,4-cyclodiphosphate synthase"/>
    <property type="match status" value="1"/>
</dbReference>
<evidence type="ECO:0000256" key="6">
    <source>
        <dbReference type="ARBA" id="ARBA00012579"/>
    </source>
</evidence>
<comment type="subunit">
    <text evidence="5">Homotrimer.</text>
</comment>
<evidence type="ECO:0000256" key="4">
    <source>
        <dbReference type="ARBA" id="ARBA00008480"/>
    </source>
</evidence>
<dbReference type="CDD" id="cd00554">
    <property type="entry name" value="MECDP_synthase"/>
    <property type="match status" value="1"/>
</dbReference>
<dbReference type="EMBL" id="CP138327">
    <property type="protein sequence ID" value="WXT99676.1"/>
    <property type="molecule type" value="Genomic_DNA"/>
</dbReference>
<keyword evidence="8 10" id="KW-0414">Isoprene biosynthesis</keyword>
<evidence type="ECO:0000256" key="1">
    <source>
        <dbReference type="ARBA" id="ARBA00000200"/>
    </source>
</evidence>
<dbReference type="InterPro" id="IPR003526">
    <property type="entry name" value="MECDP_synthase"/>
</dbReference>
<proteinExistence type="inferred from homology"/>
<keyword evidence="7" id="KW-0479">Metal-binding</keyword>
<evidence type="ECO:0000259" key="11">
    <source>
        <dbReference type="Pfam" id="PF02542"/>
    </source>
</evidence>
<dbReference type="EC" id="4.6.1.12" evidence="6 10"/>
<accession>A0AAU6PF92</accession>
<reference evidence="12" key="1">
    <citation type="submission" date="2023-10" db="EMBL/GenBank/DDBJ databases">
        <title>The first scallop-associated chemosynthetic bacterial symbiont.</title>
        <authorList>
            <person name="Lin Y.-T."/>
            <person name="Sun J."/>
            <person name="Ip J.C.-H."/>
            <person name="He X."/>
            <person name="Gao Z.-M."/>
            <person name="Perez M."/>
            <person name="Xu T."/>
            <person name="Qian P.-Y."/>
            <person name="Qiu J.-W."/>
        </authorList>
    </citation>
    <scope>NUCLEOTIDE SEQUENCE</scope>
    <source>
        <strain evidence="12">Gill1</strain>
    </source>
</reference>
<keyword evidence="9 10" id="KW-0456">Lyase</keyword>
<dbReference type="PANTHER" id="PTHR43181">
    <property type="entry name" value="2-C-METHYL-D-ERYTHRITOL 2,4-CYCLODIPHOSPHATE SYNTHASE, CHLOROPLASTIC"/>
    <property type="match status" value="1"/>
</dbReference>
<evidence type="ECO:0000256" key="9">
    <source>
        <dbReference type="ARBA" id="ARBA00023239"/>
    </source>
</evidence>
<dbReference type="GO" id="GO:0016114">
    <property type="term" value="P:terpenoid biosynthetic process"/>
    <property type="evidence" value="ECO:0007669"/>
    <property type="project" value="InterPro"/>
</dbReference>
<evidence type="ECO:0000256" key="3">
    <source>
        <dbReference type="ARBA" id="ARBA00004709"/>
    </source>
</evidence>
<dbReference type="SUPFAM" id="SSF69765">
    <property type="entry name" value="IpsF-like"/>
    <property type="match status" value="1"/>
</dbReference>
<evidence type="ECO:0000256" key="7">
    <source>
        <dbReference type="ARBA" id="ARBA00022723"/>
    </source>
</evidence>
<name>A0AAU6PF92_9GAMM</name>
<dbReference type="AlphaFoldDB" id="A0AAU6PF92"/>